<evidence type="ECO:0000313" key="2">
    <source>
        <dbReference type="Proteomes" id="UP000436088"/>
    </source>
</evidence>
<protein>
    <submittedName>
        <fullName evidence="1">Uncharacterized protein</fullName>
    </submittedName>
</protein>
<evidence type="ECO:0000313" key="1">
    <source>
        <dbReference type="EMBL" id="KAE8672926.1"/>
    </source>
</evidence>
<keyword evidence="2" id="KW-1185">Reference proteome</keyword>
<gene>
    <name evidence="1" type="ORF">F3Y22_tig00111833pilonHSYRG00022</name>
</gene>
<organism evidence="1 2">
    <name type="scientific">Hibiscus syriacus</name>
    <name type="common">Rose of Sharon</name>
    <dbReference type="NCBI Taxonomy" id="106335"/>
    <lineage>
        <taxon>Eukaryota</taxon>
        <taxon>Viridiplantae</taxon>
        <taxon>Streptophyta</taxon>
        <taxon>Embryophyta</taxon>
        <taxon>Tracheophyta</taxon>
        <taxon>Spermatophyta</taxon>
        <taxon>Magnoliopsida</taxon>
        <taxon>eudicotyledons</taxon>
        <taxon>Gunneridae</taxon>
        <taxon>Pentapetalae</taxon>
        <taxon>rosids</taxon>
        <taxon>malvids</taxon>
        <taxon>Malvales</taxon>
        <taxon>Malvaceae</taxon>
        <taxon>Malvoideae</taxon>
        <taxon>Hibiscus</taxon>
    </lineage>
</organism>
<sequence>MRDALSNTLGVELTDDPGSYLGMPLIIRRNRTAAFGYLRDKVATRVQGWTKNMLSYGGRAVFVTSVGQALPTYTMGCFLIPDGIAHEISTILRSYWWLGDLGNQDVYLDNPENPIRVGDFMVTNEPRWNEILIREVFTVDDPSTIMRTMIAPIQLDLIVWASHSSVERRIFLTGIADGLCSLYGQHEETVLHALRECSEVRPLFQVAGLPSLLTAGEFDSCGSWLESILILTDANTFTYFIIILSQIWHRMNVLVHEGRLLSGWFSDSGSGCPRLEGYGARWEGEPFRLFPGFHAC</sequence>
<reference evidence="1" key="1">
    <citation type="submission" date="2019-09" db="EMBL/GenBank/DDBJ databases">
        <title>Draft genome information of white flower Hibiscus syriacus.</title>
        <authorList>
            <person name="Kim Y.-M."/>
        </authorList>
    </citation>
    <scope>NUCLEOTIDE SEQUENCE [LARGE SCALE GENOMIC DNA]</scope>
    <source>
        <strain evidence="1">YM2019G1</strain>
    </source>
</reference>
<dbReference type="PANTHER" id="PTHR33116">
    <property type="entry name" value="REVERSE TRANSCRIPTASE ZINC-BINDING DOMAIN-CONTAINING PROTEIN-RELATED-RELATED"/>
    <property type="match status" value="1"/>
</dbReference>
<name>A0A6A2Y816_HIBSY</name>
<accession>A0A6A2Y816</accession>
<dbReference type="Proteomes" id="UP000436088">
    <property type="component" value="Unassembled WGS sequence"/>
</dbReference>
<dbReference type="AlphaFoldDB" id="A0A6A2Y816"/>
<proteinExistence type="predicted"/>
<dbReference type="EMBL" id="VEPZ02001440">
    <property type="protein sequence ID" value="KAE8672926.1"/>
    <property type="molecule type" value="Genomic_DNA"/>
</dbReference>
<dbReference type="PANTHER" id="PTHR33116:SF86">
    <property type="entry name" value="REVERSE TRANSCRIPTASE DOMAIN-CONTAINING PROTEIN"/>
    <property type="match status" value="1"/>
</dbReference>
<comment type="caution">
    <text evidence="1">The sequence shown here is derived from an EMBL/GenBank/DDBJ whole genome shotgun (WGS) entry which is preliminary data.</text>
</comment>